<dbReference type="GO" id="GO:0015948">
    <property type="term" value="P:methanogenesis"/>
    <property type="evidence" value="ECO:0007669"/>
    <property type="project" value="InterPro"/>
</dbReference>
<dbReference type="Gene3D" id="2.160.20.60">
    <property type="entry name" value="Glutamate synthase, alpha subunit, C-terminal domain"/>
    <property type="match status" value="1"/>
</dbReference>
<sequence>MTLTLRPRLLDRLPVSLAGVTPAALAGKSLRQIEQTPVWQGNRQLPLAELYEVSGSAADLHWRLEGDFSRVHNIASAMNEGAVHVAGDVGRHAGQQMRGGKLTVEGSAGDWLGAAMRGGSIDLQGDTGNHVGGALVAAKVGMRGGRILVRGSVGTHAAERMRRGWITVLSDCGEWAGHQMRAGTLMVFGSCGPRPGASMRRGTLALLGGAPELLPTFRYACDYAPQALALMLCDLAEQGIDAAQNVSCNVAIYNGDLLEGGRGEVLVARG</sequence>
<dbReference type="InterPro" id="IPR036485">
    <property type="entry name" value="Glu_synth_asu_C_sf"/>
</dbReference>
<comment type="caution">
    <text evidence="1">The sequence shown here is derived from an EMBL/GenBank/DDBJ whole genome shotgun (WGS) entry which is preliminary data.</text>
</comment>
<gene>
    <name evidence="1" type="ORF">NG895_22555</name>
</gene>
<dbReference type="PANTHER" id="PTHR39673:SF5">
    <property type="entry name" value="TUNGSTEN-CONTAINING FORMYLMETHANOFURAN DEHYDROGENASE 2 SUBUNIT C"/>
    <property type="match status" value="1"/>
</dbReference>
<organism evidence="1 2">
    <name type="scientific">Aeoliella straminimaris</name>
    <dbReference type="NCBI Taxonomy" id="2954799"/>
    <lineage>
        <taxon>Bacteria</taxon>
        <taxon>Pseudomonadati</taxon>
        <taxon>Planctomycetota</taxon>
        <taxon>Planctomycetia</taxon>
        <taxon>Pirellulales</taxon>
        <taxon>Lacipirellulaceae</taxon>
        <taxon>Aeoliella</taxon>
    </lineage>
</organism>
<dbReference type="Proteomes" id="UP001155241">
    <property type="component" value="Unassembled WGS sequence"/>
</dbReference>
<evidence type="ECO:0000313" key="1">
    <source>
        <dbReference type="EMBL" id="MCO6046687.1"/>
    </source>
</evidence>
<dbReference type="InterPro" id="IPR017550">
    <property type="entry name" value="Formylmethanofuran_DH_suC"/>
</dbReference>
<proteinExistence type="predicted"/>
<keyword evidence="1" id="KW-0560">Oxidoreductase</keyword>
<dbReference type="GO" id="GO:0018493">
    <property type="term" value="F:formylmethanofuran dehydrogenase activity"/>
    <property type="evidence" value="ECO:0007669"/>
    <property type="project" value="UniProtKB-EC"/>
</dbReference>
<evidence type="ECO:0000313" key="2">
    <source>
        <dbReference type="Proteomes" id="UP001155241"/>
    </source>
</evidence>
<protein>
    <submittedName>
        <fullName evidence="1">Formylmethanofuran dehydrogenase subunit C</fullName>
        <ecNumber evidence="1">1.2.7.12</ecNumber>
    </submittedName>
</protein>
<name>A0A9X2FEQ0_9BACT</name>
<dbReference type="NCBIfam" id="TIGR03122">
    <property type="entry name" value="one_C_dehyd_C"/>
    <property type="match status" value="1"/>
</dbReference>
<dbReference type="GO" id="GO:0046914">
    <property type="term" value="F:transition metal ion binding"/>
    <property type="evidence" value="ECO:0007669"/>
    <property type="project" value="InterPro"/>
</dbReference>
<reference evidence="1" key="1">
    <citation type="submission" date="2022-06" db="EMBL/GenBank/DDBJ databases">
        <title>Aeoliella straminimaris, a novel planctomycete from sediments.</title>
        <authorList>
            <person name="Vitorino I.R."/>
            <person name="Lage O.M."/>
        </authorList>
    </citation>
    <scope>NUCLEOTIDE SEQUENCE</scope>
    <source>
        <strain evidence="1">ICT_H6.2</strain>
    </source>
</reference>
<dbReference type="EMBL" id="JAMXLR010000077">
    <property type="protein sequence ID" value="MCO6046687.1"/>
    <property type="molecule type" value="Genomic_DNA"/>
</dbReference>
<dbReference type="PANTHER" id="PTHR39673">
    <property type="entry name" value="TUNGSTEN FORMYLMETHANOFURAN DEHYDROGENASE, SUBUNIT C (FWDC)"/>
    <property type="match status" value="1"/>
</dbReference>
<dbReference type="SUPFAM" id="SSF69336">
    <property type="entry name" value="Alpha subunit of glutamate synthase, C-terminal domain"/>
    <property type="match status" value="1"/>
</dbReference>
<keyword evidence="2" id="KW-1185">Reference proteome</keyword>
<accession>A0A9X2FEQ0</accession>
<dbReference type="RefSeq" id="WP_252854802.1">
    <property type="nucleotide sequence ID" value="NZ_JAMXLR010000077.1"/>
</dbReference>
<dbReference type="AlphaFoldDB" id="A0A9X2FEQ0"/>
<dbReference type="EC" id="1.2.7.12" evidence="1"/>